<organism evidence="1 2">
    <name type="scientific">Rattus norvegicus</name>
    <name type="common">Rat</name>
    <dbReference type="NCBI Taxonomy" id="10116"/>
    <lineage>
        <taxon>Eukaryota</taxon>
        <taxon>Metazoa</taxon>
        <taxon>Chordata</taxon>
        <taxon>Craniata</taxon>
        <taxon>Vertebrata</taxon>
        <taxon>Euteleostomi</taxon>
        <taxon>Mammalia</taxon>
        <taxon>Eutheria</taxon>
        <taxon>Euarchontoglires</taxon>
        <taxon>Glires</taxon>
        <taxon>Rodentia</taxon>
        <taxon>Myomorpha</taxon>
        <taxon>Muroidea</taxon>
        <taxon>Muridae</taxon>
        <taxon>Murinae</taxon>
        <taxon>Rattus</taxon>
    </lineage>
</organism>
<evidence type="ECO:0000313" key="1">
    <source>
        <dbReference type="EMBL" id="EDL94189.1"/>
    </source>
</evidence>
<gene>
    <name evidence="1" type="ORF">rCG_57542</name>
</gene>
<dbReference type="EMBL" id="CH473986">
    <property type="protein sequence ID" value="EDL94189.1"/>
    <property type="molecule type" value="Genomic_DNA"/>
</dbReference>
<reference evidence="2" key="1">
    <citation type="submission" date="2005-09" db="EMBL/GenBank/DDBJ databases">
        <authorList>
            <person name="Mural R.J."/>
            <person name="Li P.W."/>
            <person name="Adams M.D."/>
            <person name="Amanatides P.G."/>
            <person name="Baden-Tillson H."/>
            <person name="Barnstead M."/>
            <person name="Chin S.H."/>
            <person name="Dew I."/>
            <person name="Evans C.A."/>
            <person name="Ferriera S."/>
            <person name="Flanigan M."/>
            <person name="Fosler C."/>
            <person name="Glodek A."/>
            <person name="Gu Z."/>
            <person name="Holt R.A."/>
            <person name="Jennings D."/>
            <person name="Kraft C.L."/>
            <person name="Lu F."/>
            <person name="Nguyen T."/>
            <person name="Nusskern D.R."/>
            <person name="Pfannkoch C.M."/>
            <person name="Sitter C."/>
            <person name="Sutton G.G."/>
            <person name="Venter J.C."/>
            <person name="Wang Z."/>
            <person name="Woodage T."/>
            <person name="Zheng X.H."/>
            <person name="Zhong F."/>
        </authorList>
    </citation>
    <scope>NUCLEOTIDE SEQUENCE [LARGE SCALE GENOMIC DNA]</scope>
    <source>
        <strain>BN</strain>
        <strain evidence="2">Sprague-Dawley</strain>
    </source>
</reference>
<protein>
    <submittedName>
        <fullName evidence="1">RCG57542</fullName>
    </submittedName>
</protein>
<accession>A6JH65</accession>
<evidence type="ECO:0000313" key="2">
    <source>
        <dbReference type="Proteomes" id="UP000234681"/>
    </source>
</evidence>
<sequence length="38" mass="4364">MPVAMPEYLQQPPGTSRLAWKTLESKSPTTIVKVRWHV</sequence>
<dbReference type="Proteomes" id="UP000234681">
    <property type="component" value="Chromosome 1"/>
</dbReference>
<name>A6JH65_RAT</name>
<dbReference type="AlphaFoldDB" id="A6JH65"/>
<proteinExistence type="predicted"/>